<accession>A0A372NZ14</accession>
<dbReference type="RefSeq" id="WP_117390834.1">
    <property type="nucleotide sequence ID" value="NZ_QWDC01000001.1"/>
</dbReference>
<evidence type="ECO:0000256" key="5">
    <source>
        <dbReference type="ARBA" id="ARBA00022847"/>
    </source>
</evidence>
<feature type="transmembrane region" description="Helical" evidence="8">
    <location>
        <begin position="187"/>
        <end position="207"/>
    </location>
</feature>
<dbReference type="Gene3D" id="1.10.3860.10">
    <property type="entry name" value="Sodium:dicarboxylate symporter"/>
    <property type="match status" value="1"/>
</dbReference>
<dbReference type="PRINTS" id="PR00173">
    <property type="entry name" value="EDTRNSPORT"/>
</dbReference>
<keyword evidence="5" id="KW-0769">Symport</keyword>
<dbReference type="GO" id="GO:0015366">
    <property type="term" value="F:malate:proton symporter activity"/>
    <property type="evidence" value="ECO:0007669"/>
    <property type="project" value="TreeGrafter"/>
</dbReference>
<protein>
    <submittedName>
        <fullName evidence="9">C4-dicarboxylate transporter DctA</fullName>
    </submittedName>
</protein>
<dbReference type="FunFam" id="1.10.3860.10:FF:000001">
    <property type="entry name" value="C4-dicarboxylate transport protein"/>
    <property type="match status" value="1"/>
</dbReference>
<dbReference type="Proteomes" id="UP000264217">
    <property type="component" value="Unassembled WGS sequence"/>
</dbReference>
<comment type="caution">
    <text evidence="9">The sequence shown here is derived from an EMBL/GenBank/DDBJ whole genome shotgun (WGS) entry which is preliminary data.</text>
</comment>
<evidence type="ECO:0000256" key="7">
    <source>
        <dbReference type="ARBA" id="ARBA00023136"/>
    </source>
</evidence>
<organism evidence="9 10">
    <name type="scientific">Mucilaginibacter conchicola</name>
    <dbReference type="NCBI Taxonomy" id="2303333"/>
    <lineage>
        <taxon>Bacteria</taxon>
        <taxon>Pseudomonadati</taxon>
        <taxon>Bacteroidota</taxon>
        <taxon>Sphingobacteriia</taxon>
        <taxon>Sphingobacteriales</taxon>
        <taxon>Sphingobacteriaceae</taxon>
        <taxon>Mucilaginibacter</taxon>
    </lineage>
</organism>
<dbReference type="Pfam" id="PF00375">
    <property type="entry name" value="SDF"/>
    <property type="match status" value="1"/>
</dbReference>
<keyword evidence="6 8" id="KW-1133">Transmembrane helix</keyword>
<name>A0A372NZ14_9SPHI</name>
<gene>
    <name evidence="9" type="primary">dctA</name>
    <name evidence="9" type="ORF">D0C36_07015</name>
</gene>
<dbReference type="PANTHER" id="PTHR42865">
    <property type="entry name" value="PROTON/GLUTAMATE-ASPARTATE SYMPORTER"/>
    <property type="match status" value="1"/>
</dbReference>
<keyword evidence="2" id="KW-0813">Transport</keyword>
<dbReference type="GO" id="GO:0015141">
    <property type="term" value="F:succinate transmembrane transporter activity"/>
    <property type="evidence" value="ECO:0007669"/>
    <property type="project" value="TreeGrafter"/>
</dbReference>
<evidence type="ECO:0000256" key="3">
    <source>
        <dbReference type="ARBA" id="ARBA00022475"/>
    </source>
</evidence>
<evidence type="ECO:0000313" key="9">
    <source>
        <dbReference type="EMBL" id="RFZ95272.1"/>
    </source>
</evidence>
<evidence type="ECO:0000256" key="8">
    <source>
        <dbReference type="SAM" id="Phobius"/>
    </source>
</evidence>
<evidence type="ECO:0000256" key="4">
    <source>
        <dbReference type="ARBA" id="ARBA00022692"/>
    </source>
</evidence>
<feature type="transmembrane region" description="Helical" evidence="8">
    <location>
        <begin position="76"/>
        <end position="98"/>
    </location>
</feature>
<feature type="transmembrane region" description="Helical" evidence="8">
    <location>
        <begin position="39"/>
        <end position="64"/>
    </location>
</feature>
<keyword evidence="3" id="KW-1003">Cell membrane</keyword>
<evidence type="ECO:0000313" key="10">
    <source>
        <dbReference type="Proteomes" id="UP000264217"/>
    </source>
</evidence>
<keyword evidence="7 8" id="KW-0472">Membrane</keyword>
<dbReference type="PROSITE" id="PS00714">
    <property type="entry name" value="NA_DICARBOXYL_SYMP_2"/>
    <property type="match status" value="1"/>
</dbReference>
<keyword evidence="10" id="KW-1185">Reference proteome</keyword>
<comment type="subcellular location">
    <subcellularLocation>
        <location evidence="1">Cell membrane</location>
        <topology evidence="1">Multi-pass membrane protein</topology>
    </subcellularLocation>
</comment>
<dbReference type="InterPro" id="IPR018107">
    <property type="entry name" value="Na-dicarboxylate_symporter_CS"/>
</dbReference>
<sequence>MKRLFSNLTFQVIVAILLGILVGLYFKDFAPTAQLISKTFISLITMLIAPIIFFTIVLGIAGMSDMKKVGRVGGKALLYFELVTTLALVIGVAIANIVKPGANFINNHVKVDSSKLAEYEKAAANMKWGEFFAHIVPGNLFKAFADGDILQILFFAILFGFGLSRMGKTGESLIQSFDKLSKVFFNIMKIVMKAAPLGAFGGMAYTISTYGIKTLQPLAMLMGSVYLTMFLFIFVVLNIIAALFKFSLWQYLKHIKEEILIVLGTSSSESALPGMMEKLEKFGCSKSVVGLVIPAGYSFNLDGTTIYLSMSTIFLAQVFKINLSLEQQLTIIGILMLTSKGAAGVTGSGFIVLTSTLAAIKIIPVEGVAILLGVDRFMSEARAITNVIGNGVATIVVAKSEGEFSPQVP</sequence>
<dbReference type="NCBIfam" id="NF002461">
    <property type="entry name" value="PRK01663.1"/>
    <property type="match status" value="1"/>
</dbReference>
<dbReference type="InterPro" id="IPR036458">
    <property type="entry name" value="Na:dicarbo_symporter_sf"/>
</dbReference>
<keyword evidence="4 8" id="KW-0812">Transmembrane</keyword>
<dbReference type="GO" id="GO:0005886">
    <property type="term" value="C:plasma membrane"/>
    <property type="evidence" value="ECO:0007669"/>
    <property type="project" value="UniProtKB-SubCell"/>
</dbReference>
<dbReference type="SUPFAM" id="SSF118215">
    <property type="entry name" value="Proton glutamate symport protein"/>
    <property type="match status" value="1"/>
</dbReference>
<dbReference type="GO" id="GO:0070778">
    <property type="term" value="P:L-aspartate transmembrane transport"/>
    <property type="evidence" value="ECO:0007669"/>
    <property type="project" value="TreeGrafter"/>
</dbReference>
<dbReference type="OrthoDB" id="9768885at2"/>
<evidence type="ECO:0000256" key="2">
    <source>
        <dbReference type="ARBA" id="ARBA00022448"/>
    </source>
</evidence>
<reference evidence="9 10" key="1">
    <citation type="submission" date="2018-08" db="EMBL/GenBank/DDBJ databases">
        <title>Mucilaginibacter sp. MYSH2.</title>
        <authorList>
            <person name="Seo T."/>
        </authorList>
    </citation>
    <scope>NUCLEOTIDE SEQUENCE [LARGE SCALE GENOMIC DNA]</scope>
    <source>
        <strain evidence="9 10">MYSH2</strain>
    </source>
</reference>
<dbReference type="EMBL" id="QWDC01000001">
    <property type="protein sequence ID" value="RFZ95272.1"/>
    <property type="molecule type" value="Genomic_DNA"/>
</dbReference>
<dbReference type="GO" id="GO:0015138">
    <property type="term" value="F:fumarate transmembrane transporter activity"/>
    <property type="evidence" value="ECO:0007669"/>
    <property type="project" value="TreeGrafter"/>
</dbReference>
<feature type="transmembrane region" description="Helical" evidence="8">
    <location>
        <begin position="149"/>
        <end position="166"/>
    </location>
</feature>
<dbReference type="PANTHER" id="PTHR42865:SF1">
    <property type="entry name" value="AEROBIC C4-DICARBOXYLATE TRANSPORT PROTEIN"/>
    <property type="match status" value="1"/>
</dbReference>
<feature type="transmembrane region" description="Helical" evidence="8">
    <location>
        <begin position="7"/>
        <end position="27"/>
    </location>
</feature>
<feature type="transmembrane region" description="Helical" evidence="8">
    <location>
        <begin position="219"/>
        <end position="244"/>
    </location>
</feature>
<evidence type="ECO:0000256" key="6">
    <source>
        <dbReference type="ARBA" id="ARBA00022989"/>
    </source>
</evidence>
<evidence type="ECO:0000256" key="1">
    <source>
        <dbReference type="ARBA" id="ARBA00004651"/>
    </source>
</evidence>
<dbReference type="InterPro" id="IPR001991">
    <property type="entry name" value="Na-dicarboxylate_symporter"/>
</dbReference>
<dbReference type="AlphaFoldDB" id="A0A372NZ14"/>
<proteinExistence type="predicted"/>